<reference evidence="10 11" key="2">
    <citation type="submission" date="2018-11" db="EMBL/GenBank/DDBJ databases">
        <authorList>
            <consortium name="Pathogen Informatics"/>
        </authorList>
    </citation>
    <scope>NUCLEOTIDE SEQUENCE [LARGE SCALE GENOMIC DNA]</scope>
</reference>
<comment type="subcellular location">
    <subcellularLocation>
        <location evidence="1">Membrane</location>
        <topology evidence="1">Multi-pass membrane protein</topology>
    </subcellularLocation>
</comment>
<evidence type="ECO:0000256" key="2">
    <source>
        <dbReference type="ARBA" id="ARBA00022448"/>
    </source>
</evidence>
<protein>
    <submittedName>
        <fullName evidence="12">Ion_trans_2 domain-containing protein</fullName>
    </submittedName>
</protein>
<dbReference type="OrthoDB" id="297496at2759"/>
<reference evidence="12" key="1">
    <citation type="submission" date="2017-02" db="UniProtKB">
        <authorList>
            <consortium name="WormBaseParasite"/>
        </authorList>
    </citation>
    <scope>IDENTIFICATION</scope>
</reference>
<dbReference type="OMA" id="PIDGMHA"/>
<evidence type="ECO:0000256" key="3">
    <source>
        <dbReference type="ARBA" id="ARBA00022692"/>
    </source>
</evidence>
<evidence type="ECO:0000313" key="11">
    <source>
        <dbReference type="Proteomes" id="UP000276776"/>
    </source>
</evidence>
<evidence type="ECO:0000256" key="4">
    <source>
        <dbReference type="ARBA" id="ARBA00022989"/>
    </source>
</evidence>
<dbReference type="AlphaFoldDB" id="A0A0N5D1V2"/>
<evidence type="ECO:0000313" key="12">
    <source>
        <dbReference type="WBParaSite" id="TCLT_0000684301-mRNA-1"/>
    </source>
</evidence>
<gene>
    <name evidence="10" type="ORF">TCLT_LOCUS6832</name>
</gene>
<keyword evidence="4 8" id="KW-1133">Transmembrane helix</keyword>
<feature type="transmembrane region" description="Helical" evidence="8">
    <location>
        <begin position="22"/>
        <end position="44"/>
    </location>
</feature>
<dbReference type="SUPFAM" id="SSF81324">
    <property type="entry name" value="Voltage-gated potassium channels"/>
    <property type="match status" value="2"/>
</dbReference>
<dbReference type="GO" id="GO:0005886">
    <property type="term" value="C:plasma membrane"/>
    <property type="evidence" value="ECO:0007669"/>
    <property type="project" value="TreeGrafter"/>
</dbReference>
<evidence type="ECO:0000256" key="6">
    <source>
        <dbReference type="ARBA" id="ARBA00023136"/>
    </source>
</evidence>
<feature type="transmembrane region" description="Helical" evidence="8">
    <location>
        <begin position="183"/>
        <end position="214"/>
    </location>
</feature>
<keyword evidence="5" id="KW-0406">Ion transport</keyword>
<keyword evidence="6 8" id="KW-0472">Membrane</keyword>
<keyword evidence="11" id="KW-1185">Reference proteome</keyword>
<evidence type="ECO:0000256" key="7">
    <source>
        <dbReference type="ARBA" id="ARBA00023303"/>
    </source>
</evidence>
<feature type="transmembrane region" description="Helical" evidence="8">
    <location>
        <begin position="148"/>
        <end position="171"/>
    </location>
</feature>
<keyword evidence="7" id="KW-0407">Ion channel</keyword>
<dbReference type="InterPro" id="IPR013099">
    <property type="entry name" value="K_chnl_dom"/>
</dbReference>
<dbReference type="PANTHER" id="PTHR11003">
    <property type="entry name" value="POTASSIUM CHANNEL, SUBFAMILY K"/>
    <property type="match status" value="1"/>
</dbReference>
<dbReference type="Gene3D" id="1.10.287.70">
    <property type="match status" value="1"/>
</dbReference>
<dbReference type="GO" id="GO:0030322">
    <property type="term" value="P:stabilization of membrane potential"/>
    <property type="evidence" value="ECO:0007669"/>
    <property type="project" value="TreeGrafter"/>
</dbReference>
<organism evidence="12">
    <name type="scientific">Thelazia callipaeda</name>
    <name type="common">Oriental eyeworm</name>
    <name type="synonym">Parasitic nematode</name>
    <dbReference type="NCBI Taxonomy" id="103827"/>
    <lineage>
        <taxon>Eukaryota</taxon>
        <taxon>Metazoa</taxon>
        <taxon>Ecdysozoa</taxon>
        <taxon>Nematoda</taxon>
        <taxon>Chromadorea</taxon>
        <taxon>Rhabditida</taxon>
        <taxon>Spirurina</taxon>
        <taxon>Spiruromorpha</taxon>
        <taxon>Thelazioidea</taxon>
        <taxon>Thelaziidae</taxon>
        <taxon>Thelazia</taxon>
    </lineage>
</organism>
<dbReference type="Proteomes" id="UP000276776">
    <property type="component" value="Unassembled WGS sequence"/>
</dbReference>
<proteinExistence type="predicted"/>
<evidence type="ECO:0000256" key="8">
    <source>
        <dbReference type="SAM" id="Phobius"/>
    </source>
</evidence>
<dbReference type="GO" id="GO:0022841">
    <property type="term" value="F:potassium ion leak channel activity"/>
    <property type="evidence" value="ECO:0007669"/>
    <property type="project" value="TreeGrafter"/>
</dbReference>
<evidence type="ECO:0000256" key="1">
    <source>
        <dbReference type="ARBA" id="ARBA00004141"/>
    </source>
</evidence>
<dbReference type="PANTHER" id="PTHR11003:SF312">
    <property type="entry name" value="POTASSIUM CHANNEL DOMAIN-CONTAINING PROTEIN"/>
    <property type="match status" value="1"/>
</dbReference>
<evidence type="ECO:0000313" key="10">
    <source>
        <dbReference type="EMBL" id="VDN04228.1"/>
    </source>
</evidence>
<dbReference type="EMBL" id="UYYF01004449">
    <property type="protein sequence ID" value="VDN04228.1"/>
    <property type="molecule type" value="Genomic_DNA"/>
</dbReference>
<dbReference type="InterPro" id="IPR003280">
    <property type="entry name" value="2pore_dom_K_chnl"/>
</dbReference>
<evidence type="ECO:0000259" key="9">
    <source>
        <dbReference type="Pfam" id="PF07885"/>
    </source>
</evidence>
<keyword evidence="2" id="KW-0813">Transport</keyword>
<accession>A0A0N5D1V2</accession>
<dbReference type="Pfam" id="PF07885">
    <property type="entry name" value="Ion_trans_2"/>
    <property type="match status" value="1"/>
</dbReference>
<dbReference type="STRING" id="103827.A0A0N5D1V2"/>
<keyword evidence="3 8" id="KW-0812">Transmembrane</keyword>
<dbReference type="WBParaSite" id="TCLT_0000684301-mRNA-1">
    <property type="protein sequence ID" value="TCLT_0000684301-mRNA-1"/>
    <property type="gene ID" value="TCLT_0000684301"/>
</dbReference>
<evidence type="ECO:0000256" key="5">
    <source>
        <dbReference type="ARBA" id="ARBA00023065"/>
    </source>
</evidence>
<sequence length="547" mass="62656">MIFSESYGDVACHTTGGRLMTVIYAVVGIPLMLITLSDLGKLLYEAVNEMVKMIRLAFTSFGYQSNISLKSSIQGSIDIAQLEMSSDMNQKRNIKGEINNYSGIEDDFGSQKPKFLLDAETIDEIDGKKMSTKFDDIQFINSDPPPRIPVLIAISITISWIFLCAALFKIWEYDWTYAESCYFMFISLMVLCFVFVIIGLSMVSMCINVIQLALEDFYIKILLKLVFEYQSKLSQGNNRVEASVGMMQMWGDNRAAKYLMPLLSKNKRLSLMNKVQKDAEARGIEVPQIFSDIDEELGMPKLFWKNRKESANVNSVEKALQRVQSMEQKLPKLVLRDIGVQAYLLHLDDKNEETSITAPLDAFVFTHPSFQHEATTVDVQCDEILPLYDMVQIKETEMKMNGTQTETIDTSDTEIQTNLHDFQDTPRQTEFHKQVETSLVGKISTAIQTVPMEKRKLSRVRRAKKRLKQTFRSSLEAQRRKVSQISTQSLQDFHVNKDSKTAGNKKWSETETLKWDPIDGMHAEKQRRVRDLKKFFETTVKEDHSSS</sequence>
<dbReference type="GO" id="GO:0015271">
    <property type="term" value="F:outward rectifier potassium channel activity"/>
    <property type="evidence" value="ECO:0007669"/>
    <property type="project" value="TreeGrafter"/>
</dbReference>
<name>A0A0N5D1V2_THECL</name>
<feature type="domain" description="Potassium channel" evidence="9">
    <location>
        <begin position="7"/>
        <end position="44"/>
    </location>
</feature>